<dbReference type="PANTHER" id="PTHR42852:SF6">
    <property type="entry name" value="THIOL:DISULFIDE INTERCHANGE PROTEIN DSBE"/>
    <property type="match status" value="1"/>
</dbReference>
<accession>A0A172Y3B9</accession>
<evidence type="ECO:0000256" key="1">
    <source>
        <dbReference type="ARBA" id="ARBA00004196"/>
    </source>
</evidence>
<evidence type="ECO:0000256" key="4">
    <source>
        <dbReference type="ARBA" id="ARBA00023284"/>
    </source>
</evidence>
<evidence type="ECO:0000256" key="5">
    <source>
        <dbReference type="SAM" id="Phobius"/>
    </source>
</evidence>
<keyword evidence="4" id="KW-0676">Redox-active center</keyword>
<dbReference type="eggNOG" id="COG0526">
    <property type="taxonomic scope" value="Bacteria"/>
</dbReference>
<feature type="transmembrane region" description="Helical" evidence="5">
    <location>
        <begin position="40"/>
        <end position="62"/>
    </location>
</feature>
<dbReference type="InterPro" id="IPR001640">
    <property type="entry name" value="Lgt"/>
</dbReference>
<dbReference type="PROSITE" id="PS51352">
    <property type="entry name" value="THIOREDOXIN_2"/>
    <property type="match status" value="1"/>
</dbReference>
<dbReference type="OrthoDB" id="9799347at2"/>
<protein>
    <submittedName>
        <fullName evidence="7">Redoxin family protein</fullName>
    </submittedName>
</protein>
<dbReference type="SUPFAM" id="SSF52833">
    <property type="entry name" value="Thioredoxin-like"/>
    <property type="match status" value="1"/>
</dbReference>
<dbReference type="AlphaFoldDB" id="A0A172Y3B9"/>
<comment type="subcellular location">
    <subcellularLocation>
        <location evidence="1">Cell envelope</location>
    </subcellularLocation>
</comment>
<dbReference type="InterPro" id="IPR013740">
    <property type="entry name" value="Redoxin"/>
</dbReference>
<keyword evidence="2" id="KW-0201">Cytochrome c-type biogenesis</keyword>
<feature type="transmembrane region" description="Helical" evidence="5">
    <location>
        <begin position="16"/>
        <end position="33"/>
    </location>
</feature>
<dbReference type="Pfam" id="PF08534">
    <property type="entry name" value="Redoxin"/>
    <property type="match status" value="1"/>
</dbReference>
<keyword evidence="3" id="KW-1015">Disulfide bond</keyword>
<keyword evidence="8" id="KW-1185">Reference proteome</keyword>
<dbReference type="GO" id="GO:0008961">
    <property type="term" value="F:phosphatidylglycerol-prolipoprotein diacylglyceryl transferase activity"/>
    <property type="evidence" value="ECO:0007669"/>
    <property type="project" value="InterPro"/>
</dbReference>
<dbReference type="EMBL" id="CP015614">
    <property type="protein sequence ID" value="ANF53698.1"/>
    <property type="molecule type" value="Genomic_DNA"/>
</dbReference>
<dbReference type="STRING" id="588932.DA69_02355"/>
<dbReference type="PROSITE" id="PS00194">
    <property type="entry name" value="THIOREDOXIN_1"/>
    <property type="match status" value="1"/>
</dbReference>
<dbReference type="PANTHER" id="PTHR42852">
    <property type="entry name" value="THIOL:DISULFIDE INTERCHANGE PROTEIN DSBE"/>
    <property type="match status" value="1"/>
</dbReference>
<dbReference type="CDD" id="cd02966">
    <property type="entry name" value="TlpA_like_family"/>
    <property type="match status" value="1"/>
</dbReference>
<dbReference type="InterPro" id="IPR013766">
    <property type="entry name" value="Thioredoxin_domain"/>
</dbReference>
<evidence type="ECO:0000313" key="7">
    <source>
        <dbReference type="EMBL" id="ANF53698.1"/>
    </source>
</evidence>
<keyword evidence="5" id="KW-0472">Membrane</keyword>
<feature type="transmembrane region" description="Helical" evidence="5">
    <location>
        <begin position="82"/>
        <end position="99"/>
    </location>
</feature>
<feature type="transmembrane region" description="Helical" evidence="5">
    <location>
        <begin position="106"/>
        <end position="126"/>
    </location>
</feature>
<dbReference type="InterPro" id="IPR036249">
    <property type="entry name" value="Thioredoxin-like_sf"/>
</dbReference>
<gene>
    <name evidence="7" type="ORF">DA69_02355</name>
</gene>
<dbReference type="InterPro" id="IPR050553">
    <property type="entry name" value="Thioredoxin_ResA/DsbE_sf"/>
</dbReference>
<name>A0A172Y3B9_9CAUL</name>
<reference evidence="7 8" key="1">
    <citation type="journal article" date="2014" name="Genome Announc.">
        <title>Genome Sequence of a Promising Hydrogen-Producing Facultative Anaerobic Bacterium, Brevundimonas naejangsanensis Strain B1.</title>
        <authorList>
            <person name="Su H."/>
            <person name="Zhang T."/>
            <person name="Bao M."/>
            <person name="Jiang Y."/>
            <person name="Wang Y."/>
            <person name="Tan T."/>
        </authorList>
    </citation>
    <scope>NUCLEOTIDE SEQUENCE [LARGE SCALE GENOMIC DNA]</scope>
    <source>
        <strain evidence="7 8">B1</strain>
    </source>
</reference>
<keyword evidence="5" id="KW-0812">Transmembrane</keyword>
<dbReference type="KEGG" id="bne:DA69_02355"/>
<dbReference type="RefSeq" id="WP_025977649.1">
    <property type="nucleotide sequence ID" value="NZ_CP015614.1"/>
</dbReference>
<dbReference type="GO" id="GO:0017004">
    <property type="term" value="P:cytochrome complex assembly"/>
    <property type="evidence" value="ECO:0007669"/>
    <property type="project" value="UniProtKB-KW"/>
</dbReference>
<evidence type="ECO:0000256" key="3">
    <source>
        <dbReference type="ARBA" id="ARBA00023157"/>
    </source>
</evidence>
<dbReference type="GO" id="GO:0030313">
    <property type="term" value="C:cell envelope"/>
    <property type="evidence" value="ECO:0007669"/>
    <property type="project" value="UniProtKB-SubCell"/>
</dbReference>
<dbReference type="Pfam" id="PF01790">
    <property type="entry name" value="LGT"/>
    <property type="match status" value="1"/>
</dbReference>
<proteinExistence type="predicted"/>
<dbReference type="Proteomes" id="UP000077603">
    <property type="component" value="Chromosome"/>
</dbReference>
<dbReference type="Gene3D" id="3.40.30.10">
    <property type="entry name" value="Glutaredoxin"/>
    <property type="match status" value="1"/>
</dbReference>
<dbReference type="GO" id="GO:0042158">
    <property type="term" value="P:lipoprotein biosynthetic process"/>
    <property type="evidence" value="ECO:0007669"/>
    <property type="project" value="InterPro"/>
</dbReference>
<evidence type="ECO:0000259" key="6">
    <source>
        <dbReference type="PROSITE" id="PS51352"/>
    </source>
</evidence>
<dbReference type="GO" id="GO:0005886">
    <property type="term" value="C:plasma membrane"/>
    <property type="evidence" value="ECO:0007669"/>
    <property type="project" value="InterPro"/>
</dbReference>
<evidence type="ECO:0000256" key="2">
    <source>
        <dbReference type="ARBA" id="ARBA00022748"/>
    </source>
</evidence>
<dbReference type="InterPro" id="IPR017937">
    <property type="entry name" value="Thioredoxin_CS"/>
</dbReference>
<organism evidence="7 8">
    <name type="scientific">Brevundimonas naejangsanensis</name>
    <dbReference type="NCBI Taxonomy" id="588932"/>
    <lineage>
        <taxon>Bacteria</taxon>
        <taxon>Pseudomonadati</taxon>
        <taxon>Pseudomonadota</taxon>
        <taxon>Alphaproteobacteria</taxon>
        <taxon>Caulobacterales</taxon>
        <taxon>Caulobacteraceae</taxon>
        <taxon>Brevundimonas</taxon>
    </lineage>
</organism>
<keyword evidence="5" id="KW-1133">Transmembrane helix</keyword>
<dbReference type="GO" id="GO:0015036">
    <property type="term" value="F:disulfide oxidoreductase activity"/>
    <property type="evidence" value="ECO:0007669"/>
    <property type="project" value="UniProtKB-ARBA"/>
</dbReference>
<sequence>MNALELGPLVLSGERLSILIGIFVFVIGSGLLASRVSIRFNAWSSVVVFGGVLVARLAYVAANWPHFRADPLRAFAVWQGGFAWLWVIPVVVLATALLLKTARERAWALAPVAVSALAWVAAHQLASATEPLPPAEITLAQLDGAPLDLAAPSGRPTVINIWASWCPPCRREMPALAAAQKAHPDVRFLFVNQGEGKATVRTYLTREGLTLEHVLLDPHMDLPRHYGTVGLPITFFLGSDGRLAKAHLGEIGPERIAAEIARLE</sequence>
<feature type="domain" description="Thioredoxin" evidence="6">
    <location>
        <begin position="126"/>
        <end position="264"/>
    </location>
</feature>
<evidence type="ECO:0000313" key="8">
    <source>
        <dbReference type="Proteomes" id="UP000077603"/>
    </source>
</evidence>